<reference evidence="3" key="1">
    <citation type="journal article" date="2009" name="Stand. Genomic Sci.">
        <title>Complete genome sequence of Halogeometricum borinquense type strain (PR3).</title>
        <authorList>
            <person name="Malfatti S."/>
            <person name="Tindall B.J."/>
            <person name="Schneider S."/>
            <person name="Fahnrich R."/>
            <person name="Lapidus A."/>
            <person name="Labuttii K."/>
            <person name="Copeland A."/>
            <person name="Glavina Del Rio T."/>
            <person name="Nolan M."/>
            <person name="Chen F."/>
            <person name="Lucas S."/>
            <person name="Tice H."/>
            <person name="Cheng J.F."/>
            <person name="Bruce D."/>
            <person name="Goodwin L."/>
            <person name="Pitluck S."/>
            <person name="Anderson I."/>
            <person name="Pati A."/>
            <person name="Ivanova N."/>
            <person name="Mavromatis K."/>
            <person name="Chen A."/>
            <person name="Palaniappan K."/>
            <person name="D'haeseleer P."/>
            <person name="Goker M."/>
            <person name="Bristow J."/>
            <person name="Eisen J.A."/>
            <person name="Markowitz V."/>
            <person name="Hugenholtz P."/>
            <person name="Kyrpides N.C."/>
            <person name="Klenk H.P."/>
            <person name="Chain P."/>
        </authorList>
    </citation>
    <scope>NUCLEOTIDE SEQUENCE [LARGE SCALE GENOMIC DNA]</scope>
    <source>
        <strain evidence="3">ATCC 700274 / DSM 11551 / JCM 10706 / KCTC 4070 / PR3</strain>
        <plasmid evidence="3">pHBOR04</plasmid>
    </source>
</reference>
<name>E4NWI0_HALBP</name>
<dbReference type="GeneID" id="54124690"/>
<keyword evidence="3" id="KW-1185">Reference proteome</keyword>
<evidence type="ECO:0000313" key="3">
    <source>
        <dbReference type="Proteomes" id="UP000006663"/>
    </source>
</evidence>
<dbReference type="AlphaFoldDB" id="E4NWI0"/>
<evidence type="ECO:0000313" key="4">
    <source>
        <dbReference type="Proteomes" id="UP000011585"/>
    </source>
</evidence>
<dbReference type="Proteomes" id="UP000011585">
    <property type="component" value="Unassembled WGS sequence"/>
</dbReference>
<reference evidence="2 4" key="3">
    <citation type="journal article" date="2014" name="PLoS Genet.">
        <title>Phylogenetically driven sequencing of extremely halophilic archaea reveals strategies for static and dynamic osmo-response.</title>
        <authorList>
            <person name="Becker E.A."/>
            <person name="Seitzer P.M."/>
            <person name="Tritt A."/>
            <person name="Larsen D."/>
            <person name="Krusor M."/>
            <person name="Yao A.I."/>
            <person name="Wu D."/>
            <person name="Madern D."/>
            <person name="Eisen J.A."/>
            <person name="Darling A.E."/>
            <person name="Facciotti M.T."/>
        </authorList>
    </citation>
    <scope>NUCLEOTIDE SEQUENCE [LARGE SCALE GENOMIC DNA]</scope>
    <source>
        <strain evidence="2 4">DSM 11551</strain>
    </source>
</reference>
<organism evidence="1 3">
    <name type="scientific">Halogeometricum borinquense (strain ATCC 700274 / DSM 11551 / JCM 10706 / KCTC 4070 / PR3)</name>
    <dbReference type="NCBI Taxonomy" id="469382"/>
    <lineage>
        <taxon>Archaea</taxon>
        <taxon>Methanobacteriati</taxon>
        <taxon>Methanobacteriota</taxon>
        <taxon>Stenosarchaea group</taxon>
        <taxon>Halobacteria</taxon>
        <taxon>Halobacteriales</taxon>
        <taxon>Haloferacaceae</taxon>
        <taxon>Halogeometricum</taxon>
    </lineage>
</organism>
<dbReference type="HOGENOM" id="CLU_3056990_0_0_2"/>
<protein>
    <submittedName>
        <fullName evidence="1">Uncharacterized protein</fullName>
    </submittedName>
</protein>
<evidence type="ECO:0000313" key="2">
    <source>
        <dbReference type="EMBL" id="ELY25952.1"/>
    </source>
</evidence>
<proteinExistence type="predicted"/>
<accession>E4NWI0</accession>
<dbReference type="EMBL" id="CP001694">
    <property type="protein sequence ID" value="ADQ69400.1"/>
    <property type="molecule type" value="Genomic_DNA"/>
</dbReference>
<dbReference type="EMBL" id="AOHT01000042">
    <property type="protein sequence ID" value="ELY25952.1"/>
    <property type="molecule type" value="Genomic_DNA"/>
</dbReference>
<dbReference type="KEGG" id="hbo:Hbor_36940"/>
<keyword evidence="1" id="KW-0614">Plasmid</keyword>
<gene>
    <name evidence="1" type="ordered locus">Hbor_36940</name>
    <name evidence="2" type="ORF">C499_12540</name>
</gene>
<dbReference type="RefSeq" id="WP_006055815.1">
    <property type="nucleotide sequence ID" value="NC_014732.1"/>
</dbReference>
<geneLocation type="plasmid" evidence="1 3">
    <name>pHBOR04</name>
</geneLocation>
<reference evidence="1" key="2">
    <citation type="submission" date="2009-08" db="EMBL/GenBank/DDBJ databases">
        <title>The complete plasmid4 of Halogeometricum borinquense DSM 11551.</title>
        <authorList>
            <consortium name="US DOE Joint Genome Institute (JGI-PGF)"/>
            <person name="Lucas S."/>
            <person name="Copeland A."/>
            <person name="Lapidus A."/>
            <person name="Glavina del Rio T."/>
            <person name="Dalin E."/>
            <person name="Tice H."/>
            <person name="Bruce D."/>
            <person name="Goodwin L."/>
            <person name="Pitluck S."/>
            <person name="Kyrpides N."/>
            <person name="Mavromatis K."/>
            <person name="Mikhailova N."/>
            <person name="Anderson I."/>
            <person name="Brettin T."/>
            <person name="Detter J.C."/>
            <person name="Han C."/>
            <person name="Larimer F."/>
            <person name="Land M."/>
            <person name="Hauser L."/>
            <person name="Markowitz V."/>
            <person name="Cheng J.-F."/>
            <person name="Hugenholtz P."/>
            <person name="Woyke T."/>
            <person name="Wu D."/>
            <person name="Tindal B."/>
            <person name="Klenk H.-P."/>
            <person name="Eisen J.A."/>
        </authorList>
    </citation>
    <scope>NUCLEOTIDE SEQUENCE</scope>
    <source>
        <strain evidence="1">PR 3</strain>
        <plasmid evidence="1">pHBOR04</plasmid>
    </source>
</reference>
<sequence>MEEYRELHSKLRATLNDLRQAVGEALVVVEAEESTGLSTRSKHLRTYESVLVR</sequence>
<evidence type="ECO:0000313" key="1">
    <source>
        <dbReference type="EMBL" id="ADQ69400.1"/>
    </source>
</evidence>
<dbReference type="Proteomes" id="UP000006663">
    <property type="component" value="Plasmid pHBOR04"/>
</dbReference>